<organism evidence="1 2">
    <name type="scientific">Cecembia rubra</name>
    <dbReference type="NCBI Taxonomy" id="1485585"/>
    <lineage>
        <taxon>Bacteria</taxon>
        <taxon>Pseudomonadati</taxon>
        <taxon>Bacteroidota</taxon>
        <taxon>Cytophagia</taxon>
        <taxon>Cytophagales</taxon>
        <taxon>Cyclobacteriaceae</taxon>
        <taxon>Cecembia</taxon>
    </lineage>
</organism>
<sequence length="224" mass="25700">MKKIIFTLALGLVLLVDLAWSQSVSTLKQNDIDYGRAFRLNAKSDGVKGTPFLYDEPKSAKISLIGGKVYEDIPFNILPEKEEIYIQTGGVDSEPLVLKNWEWLQTLEEEPKLFRLEYLEGKQRIVEVLFEKDKEKFVAIHSKYLVEPTVLKDGYTGPQYDTYKQNTRFYRISGLSSKEFKSNNSSIKELAGPKFNEVNAFIKTNNIKADRASGMKQILEFINR</sequence>
<comment type="caution">
    <text evidence="1">The sequence shown here is derived from an EMBL/GenBank/DDBJ whole genome shotgun (WGS) entry which is preliminary data.</text>
</comment>
<evidence type="ECO:0000313" key="2">
    <source>
        <dbReference type="Proteomes" id="UP000240708"/>
    </source>
</evidence>
<dbReference type="AlphaFoldDB" id="A0A2P8EC80"/>
<reference evidence="1 2" key="1">
    <citation type="submission" date="2018-03" db="EMBL/GenBank/DDBJ databases">
        <title>Genomic Encyclopedia of Archaeal and Bacterial Type Strains, Phase II (KMG-II): from individual species to whole genera.</title>
        <authorList>
            <person name="Goeker M."/>
        </authorList>
    </citation>
    <scope>NUCLEOTIDE SEQUENCE [LARGE SCALE GENOMIC DNA]</scope>
    <source>
        <strain evidence="1 2">DSM 28057</strain>
    </source>
</reference>
<gene>
    <name evidence="1" type="ORF">CLV48_1013</name>
</gene>
<dbReference type="RefSeq" id="WP_106565218.1">
    <property type="nucleotide sequence ID" value="NZ_JAUVYL010000048.1"/>
</dbReference>
<accession>A0A2P8EC80</accession>
<name>A0A2P8EC80_9BACT</name>
<dbReference type="OrthoDB" id="837034at2"/>
<protein>
    <submittedName>
        <fullName evidence="1">Uncharacterized protein</fullName>
    </submittedName>
</protein>
<dbReference type="EMBL" id="PYGF01000001">
    <property type="protein sequence ID" value="PSL07076.1"/>
    <property type="molecule type" value="Genomic_DNA"/>
</dbReference>
<proteinExistence type="predicted"/>
<keyword evidence="2" id="KW-1185">Reference proteome</keyword>
<dbReference type="Proteomes" id="UP000240708">
    <property type="component" value="Unassembled WGS sequence"/>
</dbReference>
<evidence type="ECO:0000313" key="1">
    <source>
        <dbReference type="EMBL" id="PSL07076.1"/>
    </source>
</evidence>